<feature type="transmembrane region" description="Helical" evidence="6">
    <location>
        <begin position="31"/>
        <end position="47"/>
    </location>
</feature>
<evidence type="ECO:0000256" key="4">
    <source>
        <dbReference type="ARBA" id="ARBA00023136"/>
    </source>
</evidence>
<keyword evidence="2 6" id="KW-0812">Transmembrane</keyword>
<evidence type="ECO:0000256" key="6">
    <source>
        <dbReference type="SAM" id="Phobius"/>
    </source>
</evidence>
<dbReference type="RefSeq" id="WP_194447918.1">
    <property type="nucleotide sequence ID" value="NZ_CP063849.1"/>
</dbReference>
<name>A0A7S7NN85_PALFE</name>
<gene>
    <name evidence="8" type="ORF">IRI77_26030</name>
</gene>
<evidence type="ECO:0000259" key="7">
    <source>
        <dbReference type="Pfam" id="PF04932"/>
    </source>
</evidence>
<dbReference type="InterPro" id="IPR007016">
    <property type="entry name" value="O-antigen_ligase-rel_domated"/>
</dbReference>
<feature type="transmembrane region" description="Helical" evidence="6">
    <location>
        <begin position="241"/>
        <end position="259"/>
    </location>
</feature>
<dbReference type="Proteomes" id="UP000593892">
    <property type="component" value="Chromosome"/>
</dbReference>
<evidence type="ECO:0000256" key="5">
    <source>
        <dbReference type="SAM" id="MobiDB-lite"/>
    </source>
</evidence>
<feature type="transmembrane region" description="Helical" evidence="6">
    <location>
        <begin position="116"/>
        <end position="133"/>
    </location>
</feature>
<keyword evidence="8" id="KW-0436">Ligase</keyword>
<feature type="transmembrane region" description="Helical" evidence="6">
    <location>
        <begin position="212"/>
        <end position="235"/>
    </location>
</feature>
<evidence type="ECO:0000256" key="1">
    <source>
        <dbReference type="ARBA" id="ARBA00004141"/>
    </source>
</evidence>
<feature type="transmembrane region" description="Helical" evidence="6">
    <location>
        <begin position="54"/>
        <end position="72"/>
    </location>
</feature>
<keyword evidence="4 6" id="KW-0472">Membrane</keyword>
<evidence type="ECO:0000256" key="2">
    <source>
        <dbReference type="ARBA" id="ARBA00022692"/>
    </source>
</evidence>
<dbReference type="InterPro" id="IPR051533">
    <property type="entry name" value="WaaL-like"/>
</dbReference>
<dbReference type="KEGG" id="pfer:IRI77_26030"/>
<organism evidence="8 9">
    <name type="scientific">Paludibaculum fermentans</name>
    <dbReference type="NCBI Taxonomy" id="1473598"/>
    <lineage>
        <taxon>Bacteria</taxon>
        <taxon>Pseudomonadati</taxon>
        <taxon>Acidobacteriota</taxon>
        <taxon>Terriglobia</taxon>
        <taxon>Bryobacterales</taxon>
        <taxon>Bryobacteraceae</taxon>
        <taxon>Paludibaculum</taxon>
    </lineage>
</organism>
<dbReference type="Pfam" id="PF04932">
    <property type="entry name" value="Wzy_C"/>
    <property type="match status" value="1"/>
</dbReference>
<keyword evidence="9" id="KW-1185">Reference proteome</keyword>
<feature type="compositionally biased region" description="Polar residues" evidence="5">
    <location>
        <begin position="446"/>
        <end position="458"/>
    </location>
</feature>
<protein>
    <submittedName>
        <fullName evidence="8">O-antigen ligase family protein</fullName>
    </submittedName>
</protein>
<evidence type="ECO:0000256" key="3">
    <source>
        <dbReference type="ARBA" id="ARBA00022989"/>
    </source>
</evidence>
<proteinExistence type="predicted"/>
<evidence type="ECO:0000313" key="9">
    <source>
        <dbReference type="Proteomes" id="UP000593892"/>
    </source>
</evidence>
<comment type="subcellular location">
    <subcellularLocation>
        <location evidence="1">Membrane</location>
        <topology evidence="1">Multi-pass membrane protein</topology>
    </subcellularLocation>
</comment>
<feature type="transmembrane region" description="Helical" evidence="6">
    <location>
        <begin position="180"/>
        <end position="200"/>
    </location>
</feature>
<reference evidence="8 9" key="1">
    <citation type="submission" date="2020-10" db="EMBL/GenBank/DDBJ databases">
        <title>Complete genome sequence of Paludibaculum fermentans P105T, a facultatively anaerobic acidobacterium capable of dissimilatory Fe(III) reduction.</title>
        <authorList>
            <person name="Dedysh S.N."/>
            <person name="Beletsky A.V."/>
            <person name="Kulichevskaya I.S."/>
            <person name="Mardanov A.V."/>
            <person name="Ravin N.V."/>
        </authorList>
    </citation>
    <scope>NUCLEOTIDE SEQUENCE [LARGE SCALE GENOMIC DNA]</scope>
    <source>
        <strain evidence="8 9">P105</strain>
    </source>
</reference>
<feature type="region of interest" description="Disordered" evidence="5">
    <location>
        <begin position="439"/>
        <end position="458"/>
    </location>
</feature>
<keyword evidence="3 6" id="KW-1133">Transmembrane helix</keyword>
<dbReference type="EMBL" id="CP063849">
    <property type="protein sequence ID" value="QOY86249.1"/>
    <property type="molecule type" value="Genomic_DNA"/>
</dbReference>
<dbReference type="PANTHER" id="PTHR37422:SF23">
    <property type="entry name" value="TEICHURONIC ACID BIOSYNTHESIS PROTEIN TUAE"/>
    <property type="match status" value="1"/>
</dbReference>
<feature type="transmembrane region" description="Helical" evidence="6">
    <location>
        <begin position="266"/>
        <end position="285"/>
    </location>
</feature>
<dbReference type="GO" id="GO:0016020">
    <property type="term" value="C:membrane"/>
    <property type="evidence" value="ECO:0007669"/>
    <property type="project" value="UniProtKB-SubCell"/>
</dbReference>
<feature type="transmembrane region" description="Helical" evidence="6">
    <location>
        <begin position="140"/>
        <end position="160"/>
    </location>
</feature>
<accession>A0A7S7NN85</accession>
<dbReference type="AlphaFoldDB" id="A0A7S7NN85"/>
<dbReference type="PANTHER" id="PTHR37422">
    <property type="entry name" value="TEICHURONIC ACID BIOSYNTHESIS PROTEIN TUAE"/>
    <property type="match status" value="1"/>
</dbReference>
<feature type="transmembrane region" description="Helical" evidence="6">
    <location>
        <begin position="362"/>
        <end position="382"/>
    </location>
</feature>
<sequence length="458" mass="48283">MTKAVAIGLLSAALGWMLLNFAGVEARDSNLALALIGLAACCVGWRAREDNWRAPAVVLPVALLLIAAGQMVPLPLGLMSHLSPARAELLQALAPVTDAASWAPLSNQVSATWQRWLQLLGCVLTLLVVRTVVRERHLGIWRAAAPLMLMALAEAVLGLVQYGMTEGGEVVTGTYANRNHFAGLLAMSLPFLVALAAWRLRPVEGHRKRRPAVGATVAACLLLGLAAGILCATLLSLSRMGFLSALAALGTTGLLILWARVEGRRLKGAVVIAAAATVMAGAVFLPTDALIGRFASIAVREDLSKDDRVRIWQDTRQLVADYGVAGCGLGAYEPTFVRYQRGSPMQTVNFAHNDYLQVLAELGVLGFVLVVGAGLCVSWSAVRNARMAGDSPARYVAMACCGSLTAIWLHSLVDFNLYVPANSMAAAWVLGLAAGSRTEAGPKTAGQESATIEDLAST</sequence>
<feature type="transmembrane region" description="Helical" evidence="6">
    <location>
        <begin position="394"/>
        <end position="411"/>
    </location>
</feature>
<evidence type="ECO:0000313" key="8">
    <source>
        <dbReference type="EMBL" id="QOY86249.1"/>
    </source>
</evidence>
<dbReference type="GO" id="GO:0016874">
    <property type="term" value="F:ligase activity"/>
    <property type="evidence" value="ECO:0007669"/>
    <property type="project" value="UniProtKB-KW"/>
</dbReference>
<feature type="domain" description="O-antigen ligase-related" evidence="7">
    <location>
        <begin position="227"/>
        <end position="370"/>
    </location>
</feature>